<accession>A0A0Q9XUB8</accession>
<evidence type="ECO:0000313" key="4">
    <source>
        <dbReference type="Proteomes" id="UP000053881"/>
    </source>
</evidence>
<dbReference type="Proteomes" id="UP000077881">
    <property type="component" value="Unassembled WGS sequence"/>
</dbReference>
<name>A0A0Q9XUB8_9BACI</name>
<dbReference type="GO" id="GO:0042128">
    <property type="term" value="P:nitrate assimilation"/>
    <property type="evidence" value="ECO:0007669"/>
    <property type="project" value="UniProtKB-KW"/>
</dbReference>
<dbReference type="PATRIC" id="fig|217031.4.peg.4523"/>
<dbReference type="GO" id="GO:0051131">
    <property type="term" value="P:chaperone-mediated protein complex assembly"/>
    <property type="evidence" value="ECO:0007669"/>
    <property type="project" value="InterPro"/>
</dbReference>
<organism evidence="2 4">
    <name type="scientific">Lederbergia galactosidilytica</name>
    <dbReference type="NCBI Taxonomy" id="217031"/>
    <lineage>
        <taxon>Bacteria</taxon>
        <taxon>Bacillati</taxon>
        <taxon>Bacillota</taxon>
        <taxon>Bacilli</taxon>
        <taxon>Bacillales</taxon>
        <taxon>Bacillaceae</taxon>
        <taxon>Lederbergia</taxon>
    </lineage>
</organism>
<dbReference type="STRING" id="217031.ABB05_05620"/>
<evidence type="ECO:0000256" key="1">
    <source>
        <dbReference type="ARBA" id="ARBA00023063"/>
    </source>
</evidence>
<evidence type="ECO:0000313" key="2">
    <source>
        <dbReference type="EMBL" id="KRG11909.1"/>
    </source>
</evidence>
<dbReference type="SUPFAM" id="SSF89155">
    <property type="entry name" value="TorD-like"/>
    <property type="match status" value="1"/>
</dbReference>
<dbReference type="PANTHER" id="PTHR43680">
    <property type="entry name" value="NITRATE REDUCTASE MOLYBDENUM COFACTOR ASSEMBLY CHAPERONE"/>
    <property type="match status" value="1"/>
</dbReference>
<dbReference type="RefSeq" id="WP_057988544.1">
    <property type="nucleotide sequence ID" value="NZ_JAGGKH010000003.1"/>
</dbReference>
<dbReference type="EMBL" id="LGPB01000107">
    <property type="protein sequence ID" value="KRG11909.1"/>
    <property type="molecule type" value="Genomic_DNA"/>
</dbReference>
<dbReference type="AlphaFoldDB" id="A0A0Q9XUB8"/>
<dbReference type="NCBIfam" id="TIGR00684">
    <property type="entry name" value="narJ"/>
    <property type="match status" value="1"/>
</dbReference>
<keyword evidence="1" id="KW-0534">Nitrate assimilation</keyword>
<reference evidence="2 4" key="2">
    <citation type="submission" date="2015-06" db="EMBL/GenBank/DDBJ databases">
        <title>Genome sequencing project of Bacillus galactosidilyticus PL133.</title>
        <authorList>
            <person name="Gaiero J."/>
            <person name="Nicol R."/>
            <person name="Habash M."/>
        </authorList>
    </citation>
    <scope>NUCLEOTIDE SEQUENCE [LARGE SCALE GENOMIC DNA]</scope>
    <source>
        <strain evidence="2 4">PL133</strain>
    </source>
</reference>
<dbReference type="GO" id="GO:0016530">
    <property type="term" value="F:metallochaperone activity"/>
    <property type="evidence" value="ECO:0007669"/>
    <property type="project" value="TreeGrafter"/>
</dbReference>
<dbReference type="Proteomes" id="UP000053881">
    <property type="component" value="Unassembled WGS sequence"/>
</dbReference>
<dbReference type="InterPro" id="IPR036411">
    <property type="entry name" value="TorD-like_sf"/>
</dbReference>
<comment type="caution">
    <text evidence="2">The sequence shown here is derived from an EMBL/GenBank/DDBJ whole genome shotgun (WGS) entry which is preliminary data.</text>
</comment>
<sequence length="176" mass="21077">MNQNQKVYSLVSTLLQYPEREWKEWLEQVDVLEEFSDESIRLTLKPFLDYMKKTSYEELCKSYVYTFDFYDRTTLYLTYTVFKDNRDRGSILVQLRRQMMDYGMEFTTEELPDYLPLVLEFASIVPEKHSAKILQLHLRSIQNLELELQGVDSPYRYLIATCLKCIESTKENEKVS</sequence>
<dbReference type="InterPro" id="IPR020945">
    <property type="entry name" value="DMSO/NO3_reduct_chaperone"/>
</dbReference>
<protein>
    <recommendedName>
        <fullName evidence="6">Nitrate reductase molybdenum cofactor assembly chaperone</fullName>
    </recommendedName>
</protein>
<evidence type="ECO:0000313" key="3">
    <source>
        <dbReference type="EMBL" id="OAK73906.1"/>
    </source>
</evidence>
<dbReference type="Gene3D" id="1.10.3480.10">
    <property type="entry name" value="TorD-like"/>
    <property type="match status" value="1"/>
</dbReference>
<evidence type="ECO:0000313" key="5">
    <source>
        <dbReference type="Proteomes" id="UP000077881"/>
    </source>
</evidence>
<gene>
    <name evidence="3" type="ORF">ABB05_05620</name>
    <name evidence="2" type="ORF">ACA29_13555</name>
</gene>
<keyword evidence="5" id="KW-1185">Reference proteome</keyword>
<dbReference type="OrthoDB" id="5296272at2"/>
<proteinExistence type="predicted"/>
<dbReference type="GO" id="GO:0051082">
    <property type="term" value="F:unfolded protein binding"/>
    <property type="evidence" value="ECO:0007669"/>
    <property type="project" value="InterPro"/>
</dbReference>
<reference evidence="3 5" key="1">
    <citation type="submission" date="2015-05" db="EMBL/GenBank/DDBJ databases">
        <title>Comparison of genome.</title>
        <authorList>
            <person name="Zheng Z."/>
            <person name="Sun M."/>
        </authorList>
    </citation>
    <scope>NUCLEOTIDE SEQUENCE [LARGE SCALE GENOMIC DNA]</scope>
    <source>
        <strain evidence="3 5">G25-74</strain>
    </source>
</reference>
<evidence type="ECO:0008006" key="6">
    <source>
        <dbReference type="Google" id="ProtNLM"/>
    </source>
</evidence>
<dbReference type="InterPro" id="IPR003765">
    <property type="entry name" value="NO3_reductase_chaperone_NarJ"/>
</dbReference>
<dbReference type="PANTHER" id="PTHR43680:SF2">
    <property type="entry name" value="NITRATE REDUCTASE MOLYBDENUM COFACTOR ASSEMBLY CHAPERONE NARJ"/>
    <property type="match status" value="1"/>
</dbReference>
<dbReference type="EMBL" id="LDJR01000028">
    <property type="protein sequence ID" value="OAK73906.1"/>
    <property type="molecule type" value="Genomic_DNA"/>
</dbReference>
<dbReference type="Pfam" id="PF02613">
    <property type="entry name" value="Nitrate_red_del"/>
    <property type="match status" value="1"/>
</dbReference>